<evidence type="ECO:0000256" key="3">
    <source>
        <dbReference type="ARBA" id="ARBA00007110"/>
    </source>
</evidence>
<keyword evidence="8 11" id="KW-0808">Transferase</keyword>
<dbReference type="RefSeq" id="WP_213512881.1">
    <property type="nucleotide sequence ID" value="NZ_BOSE01000001.1"/>
</dbReference>
<dbReference type="PANTHER" id="PTHR43463:SF1">
    <property type="entry name" value="NICOTINATE-NUCLEOTIDE--DIMETHYLBENZIMIDAZOLE PHOSPHORIBOSYLTRANSFERASE"/>
    <property type="match status" value="1"/>
</dbReference>
<keyword evidence="6 11" id="KW-0169">Cobalamin biosynthesis</keyword>
<dbReference type="Gene3D" id="3.40.50.10210">
    <property type="match status" value="1"/>
</dbReference>
<dbReference type="InterPro" id="IPR036087">
    <property type="entry name" value="Nict_dMeBzImd_PRibTrfase_sf"/>
</dbReference>
<dbReference type="PANTHER" id="PTHR43463">
    <property type="entry name" value="NICOTINATE-NUCLEOTIDE--DIMETHYLBENZIMIDAZOLE PHOSPHORIBOSYLTRANSFERASE"/>
    <property type="match status" value="1"/>
</dbReference>
<dbReference type="Proteomes" id="UP000683139">
    <property type="component" value="Unassembled WGS sequence"/>
</dbReference>
<reference evidence="12" key="1">
    <citation type="submission" date="2021-03" db="EMBL/GenBank/DDBJ databases">
        <title>Antimicrobial resistance genes in bacteria isolated from Japanese honey, and their potential for conferring macrolide and lincosamide resistance in the American foulbrood pathogen Paenibacillus larvae.</title>
        <authorList>
            <person name="Okamoto M."/>
            <person name="Kumagai M."/>
            <person name="Kanamori H."/>
            <person name="Takamatsu D."/>
        </authorList>
    </citation>
    <scope>NUCLEOTIDE SEQUENCE</scope>
    <source>
        <strain evidence="12">J40TS1</strain>
    </source>
</reference>
<dbReference type="NCBIfam" id="TIGR03160">
    <property type="entry name" value="cobT_DBIPRT"/>
    <property type="match status" value="1"/>
</dbReference>
<dbReference type="GO" id="GO:0009236">
    <property type="term" value="P:cobalamin biosynthetic process"/>
    <property type="evidence" value="ECO:0007669"/>
    <property type="project" value="UniProtKB-UniRule"/>
</dbReference>
<dbReference type="FunFam" id="3.40.50.10210:FF:000001">
    <property type="entry name" value="Nicotinate-nucleotide--dimethylbenzimidazole phosphoribosyltransferase"/>
    <property type="match status" value="1"/>
</dbReference>
<evidence type="ECO:0000256" key="5">
    <source>
        <dbReference type="ARBA" id="ARBA00015486"/>
    </source>
</evidence>
<comment type="caution">
    <text evidence="12">The sequence shown here is derived from an EMBL/GenBank/DDBJ whole genome shotgun (WGS) entry which is preliminary data.</text>
</comment>
<evidence type="ECO:0000256" key="7">
    <source>
        <dbReference type="ARBA" id="ARBA00022676"/>
    </source>
</evidence>
<evidence type="ECO:0000256" key="4">
    <source>
        <dbReference type="ARBA" id="ARBA00011991"/>
    </source>
</evidence>
<comment type="catalytic activity">
    <reaction evidence="10 11">
        <text>5,6-dimethylbenzimidazole + nicotinate beta-D-ribonucleotide = alpha-ribazole 5'-phosphate + nicotinate + H(+)</text>
        <dbReference type="Rhea" id="RHEA:11196"/>
        <dbReference type="ChEBI" id="CHEBI:15378"/>
        <dbReference type="ChEBI" id="CHEBI:15890"/>
        <dbReference type="ChEBI" id="CHEBI:32544"/>
        <dbReference type="ChEBI" id="CHEBI:57502"/>
        <dbReference type="ChEBI" id="CHEBI:57918"/>
        <dbReference type="EC" id="2.4.2.21"/>
    </reaction>
</comment>
<dbReference type="CDD" id="cd02439">
    <property type="entry name" value="DMB-PRT_CobT"/>
    <property type="match status" value="1"/>
</dbReference>
<organism evidence="12 13">
    <name type="scientific">Paenibacillus montaniterrae</name>
    <dbReference type="NCBI Taxonomy" id="429341"/>
    <lineage>
        <taxon>Bacteria</taxon>
        <taxon>Bacillati</taxon>
        <taxon>Bacillota</taxon>
        <taxon>Bacilli</taxon>
        <taxon>Bacillales</taxon>
        <taxon>Paenibacillaceae</taxon>
        <taxon>Paenibacillus</taxon>
    </lineage>
</organism>
<evidence type="ECO:0000256" key="8">
    <source>
        <dbReference type="ARBA" id="ARBA00022679"/>
    </source>
</evidence>
<dbReference type="EMBL" id="BOSE01000001">
    <property type="protein sequence ID" value="GIP14669.1"/>
    <property type="molecule type" value="Genomic_DNA"/>
</dbReference>
<dbReference type="AlphaFoldDB" id="A0A919YMA1"/>
<dbReference type="InterPro" id="IPR003200">
    <property type="entry name" value="Nict_dMeBzImd_PRibTrfase"/>
</dbReference>
<dbReference type="HAMAP" id="MF_00230">
    <property type="entry name" value="CobT"/>
    <property type="match status" value="1"/>
</dbReference>
<dbReference type="GO" id="GO:0008939">
    <property type="term" value="F:nicotinate-nucleotide-dimethylbenzimidazole phosphoribosyltransferase activity"/>
    <property type="evidence" value="ECO:0007669"/>
    <property type="project" value="UniProtKB-UniRule"/>
</dbReference>
<comment type="function">
    <text evidence="1 11">Catalyzes the synthesis of alpha-ribazole-5'-phosphate from nicotinate mononucleotide (NAMN) and 5,6-dimethylbenzimidazole (DMB).</text>
</comment>
<evidence type="ECO:0000256" key="1">
    <source>
        <dbReference type="ARBA" id="ARBA00002197"/>
    </source>
</evidence>
<dbReference type="SUPFAM" id="SSF52733">
    <property type="entry name" value="Nicotinate mononucleotide:5,6-dimethylbenzimidazole phosphoribosyltransferase (CobT)"/>
    <property type="match status" value="1"/>
</dbReference>
<evidence type="ECO:0000313" key="13">
    <source>
        <dbReference type="Proteomes" id="UP000683139"/>
    </source>
</evidence>
<protein>
    <recommendedName>
        <fullName evidence="5 11">Nicotinate-nucleotide--dimethylbenzimidazole phosphoribosyltransferase</fullName>
        <shortName evidence="11">NN:DBI PRT</shortName>
        <ecNumber evidence="4 11">2.4.2.21</ecNumber>
    </recommendedName>
    <alternativeName>
        <fullName evidence="9 11">N(1)-alpha-phosphoribosyltransferase</fullName>
    </alternativeName>
</protein>
<evidence type="ECO:0000313" key="12">
    <source>
        <dbReference type="EMBL" id="GIP14669.1"/>
    </source>
</evidence>
<evidence type="ECO:0000256" key="2">
    <source>
        <dbReference type="ARBA" id="ARBA00005049"/>
    </source>
</evidence>
<evidence type="ECO:0000256" key="11">
    <source>
        <dbReference type="HAMAP-Rule" id="MF_00230"/>
    </source>
</evidence>
<dbReference type="Pfam" id="PF02277">
    <property type="entry name" value="DBI_PRT"/>
    <property type="match status" value="1"/>
</dbReference>
<keyword evidence="13" id="KW-1185">Reference proteome</keyword>
<name>A0A919YMA1_9BACL</name>
<evidence type="ECO:0000256" key="9">
    <source>
        <dbReference type="ARBA" id="ARBA00030686"/>
    </source>
</evidence>
<comment type="similarity">
    <text evidence="3 11">Belongs to the CobT family.</text>
</comment>
<evidence type="ECO:0000256" key="6">
    <source>
        <dbReference type="ARBA" id="ARBA00022573"/>
    </source>
</evidence>
<proteinExistence type="inferred from homology"/>
<dbReference type="NCBIfam" id="NF000996">
    <property type="entry name" value="PRK00105.1"/>
    <property type="match status" value="1"/>
</dbReference>
<gene>
    <name evidence="11" type="primary">cobT</name>
    <name evidence="12" type="ORF">J40TS1_03110</name>
</gene>
<keyword evidence="7 11" id="KW-0328">Glycosyltransferase</keyword>
<feature type="active site" description="Proton acceptor" evidence="11">
    <location>
        <position position="323"/>
    </location>
</feature>
<dbReference type="InterPro" id="IPR017846">
    <property type="entry name" value="Nict_dMeBzImd_PRibTrfase_bact"/>
</dbReference>
<dbReference type="Gene3D" id="1.10.1610.10">
    <property type="match status" value="1"/>
</dbReference>
<evidence type="ECO:0000256" key="10">
    <source>
        <dbReference type="ARBA" id="ARBA00047340"/>
    </source>
</evidence>
<dbReference type="EC" id="2.4.2.21" evidence="4 11"/>
<accession>A0A919YMA1</accession>
<comment type="pathway">
    <text evidence="2 11">Nucleoside biosynthesis; alpha-ribazole biosynthesis; alpha-ribazole from 5,6-dimethylbenzimidazole: step 1/2.</text>
</comment>
<dbReference type="InterPro" id="IPR023195">
    <property type="entry name" value="Nict_dMeBzImd_PRibTrfase_N"/>
</dbReference>
<sequence>MNEQWTETRLLEYIGQIELPDAKLAQVAQAHSDQLTKPPGSLGKLEAVAAQLAGITGRLWPDLSQRTVVIMAGDHGVCEEGISAFPQSVTPQMVYNFLQGGAAVNVLARAAGANVACVDVGVAAELEHERLISRKIMHGTHNMAKGAAMSRMQAVQAIAVGIEVVESLFAQGSRMFATGEMGIGNTTASAAIVSVMTGISAQQAAGRGTGISDTMLEHKAAVIKRAIAVNAPRVDDPLDVLGKLGGLEIAGLVGVIIAAAKLHCPVVIDGYISTAAALIAAALAPSCKPYIIASHQSQEQGHVHALAALGLAPCIQLDLRVGEGTGAVLCFHFIDAALKLMQEMATFASAGVDGKHADQ</sequence>